<dbReference type="OrthoDB" id="9810086at2"/>
<evidence type="ECO:0000256" key="6">
    <source>
        <dbReference type="ARBA" id="ARBA00023136"/>
    </source>
</evidence>
<evidence type="ECO:0000313" key="10">
    <source>
        <dbReference type="Proteomes" id="UP000309676"/>
    </source>
</evidence>
<dbReference type="Gene3D" id="1.10.3720.10">
    <property type="entry name" value="MetI-like"/>
    <property type="match status" value="1"/>
</dbReference>
<protein>
    <submittedName>
        <fullName evidence="9">Carbohydrate ABC transporter permease</fullName>
    </submittedName>
</protein>
<feature type="transmembrane region" description="Helical" evidence="7">
    <location>
        <begin position="262"/>
        <end position="279"/>
    </location>
</feature>
<comment type="subcellular location">
    <subcellularLocation>
        <location evidence="1 7">Cell membrane</location>
        <topology evidence="1 7">Multi-pass membrane protein</topology>
    </subcellularLocation>
</comment>
<comment type="similarity">
    <text evidence="7">Belongs to the binding-protein-dependent transport system permease family.</text>
</comment>
<keyword evidence="5 7" id="KW-1133">Transmembrane helix</keyword>
<dbReference type="PANTHER" id="PTHR43744">
    <property type="entry name" value="ABC TRANSPORTER PERMEASE PROTEIN MG189-RELATED-RELATED"/>
    <property type="match status" value="1"/>
</dbReference>
<evidence type="ECO:0000259" key="8">
    <source>
        <dbReference type="PROSITE" id="PS50928"/>
    </source>
</evidence>
<dbReference type="AlphaFoldDB" id="A0A5R9G985"/>
<feature type="domain" description="ABC transmembrane type-1" evidence="8">
    <location>
        <begin position="75"/>
        <end position="279"/>
    </location>
</feature>
<evidence type="ECO:0000256" key="4">
    <source>
        <dbReference type="ARBA" id="ARBA00022692"/>
    </source>
</evidence>
<accession>A0A5R9G985</accession>
<evidence type="ECO:0000256" key="7">
    <source>
        <dbReference type="RuleBase" id="RU363032"/>
    </source>
</evidence>
<feature type="transmembrane region" description="Helical" evidence="7">
    <location>
        <begin position="185"/>
        <end position="210"/>
    </location>
</feature>
<keyword evidence="4 7" id="KW-0812">Transmembrane</keyword>
<feature type="transmembrane region" description="Helical" evidence="7">
    <location>
        <begin position="113"/>
        <end position="134"/>
    </location>
</feature>
<comment type="caution">
    <text evidence="9">The sequence shown here is derived from an EMBL/GenBank/DDBJ whole genome shotgun (WGS) entry which is preliminary data.</text>
</comment>
<dbReference type="PROSITE" id="PS50928">
    <property type="entry name" value="ABC_TM1"/>
    <property type="match status" value="1"/>
</dbReference>
<evidence type="ECO:0000256" key="5">
    <source>
        <dbReference type="ARBA" id="ARBA00022989"/>
    </source>
</evidence>
<dbReference type="GO" id="GO:0005886">
    <property type="term" value="C:plasma membrane"/>
    <property type="evidence" value="ECO:0007669"/>
    <property type="project" value="UniProtKB-SubCell"/>
</dbReference>
<gene>
    <name evidence="9" type="ORF">FE782_17925</name>
</gene>
<dbReference type="RefSeq" id="WP_138195612.1">
    <property type="nucleotide sequence ID" value="NZ_VCIW01000012.1"/>
</dbReference>
<feature type="transmembrane region" description="Helical" evidence="7">
    <location>
        <begin position="12"/>
        <end position="32"/>
    </location>
</feature>
<keyword evidence="6 7" id="KW-0472">Membrane</keyword>
<dbReference type="PANTHER" id="PTHR43744:SF9">
    <property type="entry name" value="POLYGALACTURONAN_RHAMNOGALACTURONAN TRANSPORT SYSTEM PERMEASE PROTEIN YTCP"/>
    <property type="match status" value="1"/>
</dbReference>
<organism evidence="9 10">
    <name type="scientific">Paenibacillus antri</name>
    <dbReference type="NCBI Taxonomy" id="2582848"/>
    <lineage>
        <taxon>Bacteria</taxon>
        <taxon>Bacillati</taxon>
        <taxon>Bacillota</taxon>
        <taxon>Bacilli</taxon>
        <taxon>Bacillales</taxon>
        <taxon>Paenibacillaceae</taxon>
        <taxon>Paenibacillus</taxon>
    </lineage>
</organism>
<feature type="transmembrane region" description="Helical" evidence="7">
    <location>
        <begin position="82"/>
        <end position="101"/>
    </location>
</feature>
<dbReference type="InterPro" id="IPR035906">
    <property type="entry name" value="MetI-like_sf"/>
</dbReference>
<evidence type="ECO:0000256" key="1">
    <source>
        <dbReference type="ARBA" id="ARBA00004651"/>
    </source>
</evidence>
<dbReference type="CDD" id="cd06261">
    <property type="entry name" value="TM_PBP2"/>
    <property type="match status" value="1"/>
</dbReference>
<dbReference type="EMBL" id="VCIW01000012">
    <property type="protein sequence ID" value="TLS50926.1"/>
    <property type="molecule type" value="Genomic_DNA"/>
</dbReference>
<dbReference type="Pfam" id="PF00528">
    <property type="entry name" value="BPD_transp_1"/>
    <property type="match status" value="1"/>
</dbReference>
<proteinExistence type="inferred from homology"/>
<name>A0A5R9G985_9BACL</name>
<keyword evidence="3" id="KW-1003">Cell membrane</keyword>
<evidence type="ECO:0000256" key="3">
    <source>
        <dbReference type="ARBA" id="ARBA00022475"/>
    </source>
</evidence>
<evidence type="ECO:0000313" key="9">
    <source>
        <dbReference type="EMBL" id="TLS50926.1"/>
    </source>
</evidence>
<dbReference type="Proteomes" id="UP000309676">
    <property type="component" value="Unassembled WGS sequence"/>
</dbReference>
<sequence>MLARQTRGQKIFNVFNLFFLTLVCVLCLFPFIHVAALSLSENSAVSGGLVKLWPVRFTTEPYSYVLERKAFWTAFGVTIQRAALGTALNVLLVLLLAYPLSKTREKFRMRSTYVWIFFFTMLFNGGLIPTYILIKELGLLDTIWALVLPGAVTVFNVILMLNFFRQVPEELEDAANIDGASHWRTLWQIYVPVSTPAIATITLFCVVGHWNAWFDGLIYMRDASNYPLQSYLQTIVVSFDFQTMTATEAERLAKLNDRSVKAAQMIVAAIPILLVYPFLQKYFVSGIRLGSVKG</sequence>
<dbReference type="GO" id="GO:0055085">
    <property type="term" value="P:transmembrane transport"/>
    <property type="evidence" value="ECO:0007669"/>
    <property type="project" value="InterPro"/>
</dbReference>
<keyword evidence="10" id="KW-1185">Reference proteome</keyword>
<reference evidence="9 10" key="1">
    <citation type="submission" date="2019-05" db="EMBL/GenBank/DDBJ databases">
        <authorList>
            <person name="Narsing Rao M.P."/>
            <person name="Li W.J."/>
        </authorList>
    </citation>
    <scope>NUCLEOTIDE SEQUENCE [LARGE SCALE GENOMIC DNA]</scope>
    <source>
        <strain evidence="9 10">SYSU_K30003</strain>
    </source>
</reference>
<keyword evidence="2 7" id="KW-0813">Transport</keyword>
<dbReference type="SUPFAM" id="SSF161098">
    <property type="entry name" value="MetI-like"/>
    <property type="match status" value="1"/>
</dbReference>
<feature type="transmembrane region" description="Helical" evidence="7">
    <location>
        <begin position="146"/>
        <end position="164"/>
    </location>
</feature>
<evidence type="ECO:0000256" key="2">
    <source>
        <dbReference type="ARBA" id="ARBA00022448"/>
    </source>
</evidence>
<dbReference type="InterPro" id="IPR000515">
    <property type="entry name" value="MetI-like"/>
</dbReference>